<reference evidence="1" key="1">
    <citation type="journal article" date="2020" name="Nature">
        <title>Giant virus diversity and host interactions through global metagenomics.</title>
        <authorList>
            <person name="Schulz F."/>
            <person name="Roux S."/>
            <person name="Paez-Espino D."/>
            <person name="Jungbluth S."/>
            <person name="Walsh D.A."/>
            <person name="Denef V.J."/>
            <person name="McMahon K.D."/>
            <person name="Konstantinidis K.T."/>
            <person name="Eloe-Fadrosh E.A."/>
            <person name="Kyrpides N.C."/>
            <person name="Woyke T."/>
        </authorList>
    </citation>
    <scope>NUCLEOTIDE SEQUENCE</scope>
    <source>
        <strain evidence="1">GVMAG-M-3300023184-167</strain>
    </source>
</reference>
<sequence length="219" mass="26252">MIILLRGHIRNSFDDSRLYHFIKQLSFVEPIKIYIHTWNVKQSNVSWRDIKVNNTKITEEFIKTYFNDLKDSISKIIIDNDKNNKLVGQLRGNVSLSVAPKIGWKNMWYGKKRIIDEIGKHELINERIINLRFDIFSNSNPFNMNISLNFIKTNTNIGKKNIFLFNREKCGIDNIYIGNFNTMFNLIYHFHYNLDYILTTNFVYNQEFLVFRENHKMRI</sequence>
<accession>A0A6C0HRD2</accession>
<name>A0A6C0HRD2_9ZZZZ</name>
<dbReference type="EMBL" id="MN740006">
    <property type="protein sequence ID" value="QHT83222.1"/>
    <property type="molecule type" value="Genomic_DNA"/>
</dbReference>
<organism evidence="1">
    <name type="scientific">viral metagenome</name>
    <dbReference type="NCBI Taxonomy" id="1070528"/>
    <lineage>
        <taxon>unclassified sequences</taxon>
        <taxon>metagenomes</taxon>
        <taxon>organismal metagenomes</taxon>
    </lineage>
</organism>
<dbReference type="AlphaFoldDB" id="A0A6C0HRD2"/>
<protein>
    <submittedName>
        <fullName evidence="1">Uncharacterized protein</fullName>
    </submittedName>
</protein>
<evidence type="ECO:0000313" key="1">
    <source>
        <dbReference type="EMBL" id="QHT83222.1"/>
    </source>
</evidence>
<proteinExistence type="predicted"/>